<name>A0AA38P0A9_9AGAR</name>
<organism evidence="2 3">
    <name type="scientific">Lentinula raphanica</name>
    <dbReference type="NCBI Taxonomy" id="153919"/>
    <lineage>
        <taxon>Eukaryota</taxon>
        <taxon>Fungi</taxon>
        <taxon>Dikarya</taxon>
        <taxon>Basidiomycota</taxon>
        <taxon>Agaricomycotina</taxon>
        <taxon>Agaricomycetes</taxon>
        <taxon>Agaricomycetidae</taxon>
        <taxon>Agaricales</taxon>
        <taxon>Marasmiineae</taxon>
        <taxon>Omphalotaceae</taxon>
        <taxon>Lentinula</taxon>
    </lineage>
</organism>
<protein>
    <submittedName>
        <fullName evidence="2">Uncharacterized protein</fullName>
    </submittedName>
</protein>
<evidence type="ECO:0000256" key="1">
    <source>
        <dbReference type="SAM" id="MobiDB-lite"/>
    </source>
</evidence>
<feature type="compositionally biased region" description="Basic and acidic residues" evidence="1">
    <location>
        <begin position="16"/>
        <end position="26"/>
    </location>
</feature>
<dbReference type="EMBL" id="MU806611">
    <property type="protein sequence ID" value="KAJ3833919.1"/>
    <property type="molecule type" value="Genomic_DNA"/>
</dbReference>
<feature type="region of interest" description="Disordered" evidence="1">
    <location>
        <begin position="1"/>
        <end position="31"/>
    </location>
</feature>
<dbReference type="Proteomes" id="UP001163846">
    <property type="component" value="Unassembled WGS sequence"/>
</dbReference>
<dbReference type="AlphaFoldDB" id="A0AA38P0A9"/>
<gene>
    <name evidence="2" type="ORF">F5878DRAFT_631754</name>
</gene>
<reference evidence="2" key="1">
    <citation type="submission" date="2022-08" db="EMBL/GenBank/DDBJ databases">
        <authorList>
            <consortium name="DOE Joint Genome Institute"/>
            <person name="Min B."/>
            <person name="Riley R."/>
            <person name="Sierra-Patev S."/>
            <person name="Naranjo-Ortiz M."/>
            <person name="Looney B."/>
            <person name="Konkel Z."/>
            <person name="Slot J.C."/>
            <person name="Sakamoto Y."/>
            <person name="Steenwyk J.L."/>
            <person name="Rokas A."/>
            <person name="Carro J."/>
            <person name="Camarero S."/>
            <person name="Ferreira P."/>
            <person name="Molpeceres G."/>
            <person name="Ruiz-Duenas F.J."/>
            <person name="Serrano A."/>
            <person name="Henrissat B."/>
            <person name="Drula E."/>
            <person name="Hughes K.W."/>
            <person name="Mata J.L."/>
            <person name="Ishikawa N.K."/>
            <person name="Vargas-Isla R."/>
            <person name="Ushijima S."/>
            <person name="Smith C.A."/>
            <person name="Ahrendt S."/>
            <person name="Andreopoulos W."/>
            <person name="He G."/>
            <person name="Labutti K."/>
            <person name="Lipzen A."/>
            <person name="Ng V."/>
            <person name="Sandor L."/>
            <person name="Barry K."/>
            <person name="Martinez A.T."/>
            <person name="Xiao Y."/>
            <person name="Gibbons J.G."/>
            <person name="Terashima K."/>
            <person name="Hibbett D.S."/>
            <person name="Grigoriev I.V."/>
        </authorList>
    </citation>
    <scope>NUCLEOTIDE SEQUENCE</scope>
    <source>
        <strain evidence="2">TFB9207</strain>
    </source>
</reference>
<keyword evidence="3" id="KW-1185">Reference proteome</keyword>
<accession>A0AA38P0A9</accession>
<evidence type="ECO:0000313" key="2">
    <source>
        <dbReference type="EMBL" id="KAJ3833919.1"/>
    </source>
</evidence>
<proteinExistence type="predicted"/>
<sequence>MATSTDGTATPTPAHKSPEQHSDGDNGKQTVLDSLTNTLSKLELDFLSLNASNSANANGLAQMEYDEIDGKAHQLRAEVGDYDKSHKHRIDEIKTRIREAYPTEVAEQLRPVIQSHIQAEVQACTKDEVKKQYEKLMPISLEQQLGDMDKQLSMVKTALNNSEARSFNSSVDIVDSVTRKDQLRPLLKPDGTQSKLWPLDLNSFFAYDAETVKKLLKDYNIPVEKTHDANLNSFLGYIGVRQQVV</sequence>
<feature type="compositionally biased region" description="Polar residues" evidence="1">
    <location>
        <begin position="1"/>
        <end position="11"/>
    </location>
</feature>
<evidence type="ECO:0000313" key="3">
    <source>
        <dbReference type="Proteomes" id="UP001163846"/>
    </source>
</evidence>
<comment type="caution">
    <text evidence="2">The sequence shown here is derived from an EMBL/GenBank/DDBJ whole genome shotgun (WGS) entry which is preliminary data.</text>
</comment>